<sequence>MYWGFDDMGRCSVKSCYRLSRGEEDISYSGFWQKLWRLKLQAKVLNFFWRACSGCLPTADRLLTMKVSVPEICPVCMNGRESIQLIMLCLIVWWLASAGVCS</sequence>
<name>B9S3Q4_RICCO</name>
<dbReference type="InParanoid" id="B9S3Q4"/>
<gene>
    <name evidence="2" type="ORF">RCOM_1553810</name>
</gene>
<feature type="domain" description="Reverse transcriptase zinc-binding" evidence="1">
    <location>
        <begin position="12"/>
        <end position="88"/>
    </location>
</feature>
<evidence type="ECO:0000259" key="1">
    <source>
        <dbReference type="Pfam" id="PF13966"/>
    </source>
</evidence>
<proteinExistence type="predicted"/>
<evidence type="ECO:0000313" key="3">
    <source>
        <dbReference type="Proteomes" id="UP000008311"/>
    </source>
</evidence>
<dbReference type="EMBL" id="EQ973861">
    <property type="protein sequence ID" value="EEF41759.1"/>
    <property type="molecule type" value="Genomic_DNA"/>
</dbReference>
<reference evidence="3" key="1">
    <citation type="journal article" date="2010" name="Nat. Biotechnol.">
        <title>Draft genome sequence of the oilseed species Ricinus communis.</title>
        <authorList>
            <person name="Chan A.P."/>
            <person name="Crabtree J."/>
            <person name="Zhao Q."/>
            <person name="Lorenzi H."/>
            <person name="Orvis J."/>
            <person name="Puiu D."/>
            <person name="Melake-Berhan A."/>
            <person name="Jones K.M."/>
            <person name="Redman J."/>
            <person name="Chen G."/>
            <person name="Cahoon E.B."/>
            <person name="Gedil M."/>
            <person name="Stanke M."/>
            <person name="Haas B.J."/>
            <person name="Wortman J.R."/>
            <person name="Fraser-Liggett C.M."/>
            <person name="Ravel J."/>
            <person name="Rabinowicz P.D."/>
        </authorList>
    </citation>
    <scope>NUCLEOTIDE SEQUENCE [LARGE SCALE GENOMIC DNA]</scope>
    <source>
        <strain evidence="3">cv. Hale</strain>
    </source>
</reference>
<dbReference type="Proteomes" id="UP000008311">
    <property type="component" value="Unassembled WGS sequence"/>
</dbReference>
<accession>B9S3Q4</accession>
<dbReference type="InterPro" id="IPR026960">
    <property type="entry name" value="RVT-Znf"/>
</dbReference>
<organism evidence="2 3">
    <name type="scientific">Ricinus communis</name>
    <name type="common">Castor bean</name>
    <dbReference type="NCBI Taxonomy" id="3988"/>
    <lineage>
        <taxon>Eukaryota</taxon>
        <taxon>Viridiplantae</taxon>
        <taxon>Streptophyta</taxon>
        <taxon>Embryophyta</taxon>
        <taxon>Tracheophyta</taxon>
        <taxon>Spermatophyta</taxon>
        <taxon>Magnoliopsida</taxon>
        <taxon>eudicotyledons</taxon>
        <taxon>Gunneridae</taxon>
        <taxon>Pentapetalae</taxon>
        <taxon>rosids</taxon>
        <taxon>fabids</taxon>
        <taxon>Malpighiales</taxon>
        <taxon>Euphorbiaceae</taxon>
        <taxon>Acalyphoideae</taxon>
        <taxon>Acalypheae</taxon>
        <taxon>Ricinus</taxon>
    </lineage>
</organism>
<dbReference type="Pfam" id="PF13966">
    <property type="entry name" value="zf-RVT"/>
    <property type="match status" value="1"/>
</dbReference>
<keyword evidence="3" id="KW-1185">Reference proteome</keyword>
<evidence type="ECO:0000313" key="2">
    <source>
        <dbReference type="EMBL" id="EEF41759.1"/>
    </source>
</evidence>
<protein>
    <recommendedName>
        <fullName evidence="1">Reverse transcriptase zinc-binding domain-containing protein</fullName>
    </recommendedName>
</protein>
<dbReference type="AlphaFoldDB" id="B9S3Q4"/>